<accession>A0A1X0NYL0</accession>
<dbReference type="Proteomes" id="UP000192257">
    <property type="component" value="Unassembled WGS sequence"/>
</dbReference>
<sequence length="280" mass="30658">MNEGDVNEMLLATTTASAAGVEASERWLTRAKKRGNASTASSALDNTTEENVLFSDTRTRKKLRSERNNTHNITGRDHITTSDTLVKNDVRRPLTSSLLDSEPETHVRQLMAYVMNTLLGGRHNATRGDGKEITTTPPSRAVLLSETSTMRPVALYQIHHSVCGKNSITQSEKTADAIVRHRRKLHVCSHERDLVGGLVDGKPQHTRRHLLTLVTAALKGERMDIHQPIQTNVNAVEENTKKTEVVLFESAKGKTLSSFLQSSSSSSCSSSSSDDGDGDD</sequence>
<dbReference type="RefSeq" id="XP_028883840.1">
    <property type="nucleotide sequence ID" value="XM_029025017.1"/>
</dbReference>
<dbReference type="EMBL" id="NBCO01000011">
    <property type="protein sequence ID" value="ORC89774.1"/>
    <property type="molecule type" value="Genomic_DNA"/>
</dbReference>
<feature type="compositionally biased region" description="Low complexity" evidence="1">
    <location>
        <begin position="262"/>
        <end position="273"/>
    </location>
</feature>
<dbReference type="OrthoDB" id="272495at2759"/>
<keyword evidence="3" id="KW-1185">Reference proteome</keyword>
<gene>
    <name evidence="2" type="ORF">TM35_000113080</name>
</gene>
<proteinExistence type="predicted"/>
<protein>
    <submittedName>
        <fullName evidence="2">Uncharacterized protein</fullName>
    </submittedName>
</protein>
<dbReference type="AlphaFoldDB" id="A0A1X0NYL0"/>
<dbReference type="VEuPathDB" id="TriTrypDB:TM35_000113080"/>
<comment type="caution">
    <text evidence="2">The sequence shown here is derived from an EMBL/GenBank/DDBJ whole genome shotgun (WGS) entry which is preliminary data.</text>
</comment>
<evidence type="ECO:0000313" key="2">
    <source>
        <dbReference type="EMBL" id="ORC89774.1"/>
    </source>
</evidence>
<feature type="region of interest" description="Disordered" evidence="1">
    <location>
        <begin position="55"/>
        <end position="80"/>
    </location>
</feature>
<feature type="compositionally biased region" description="Basic and acidic residues" evidence="1">
    <location>
        <begin position="65"/>
        <end position="80"/>
    </location>
</feature>
<reference evidence="2 3" key="1">
    <citation type="submission" date="2017-03" db="EMBL/GenBank/DDBJ databases">
        <title>An alternative strategy for trypanosome survival in the mammalian bloodstream revealed through genome and transcriptome analysis of the ubiquitous bovine parasite Trypanosoma (Megatrypanum) theileri.</title>
        <authorList>
            <person name="Kelly S."/>
            <person name="Ivens A."/>
            <person name="Mott A."/>
            <person name="O'Neill E."/>
            <person name="Emms D."/>
            <person name="Macleod O."/>
            <person name="Voorheis P."/>
            <person name="Matthews J."/>
            <person name="Matthews K."/>
            <person name="Carrington M."/>
        </authorList>
    </citation>
    <scope>NUCLEOTIDE SEQUENCE [LARGE SCALE GENOMIC DNA]</scope>
    <source>
        <strain evidence="2">Edinburgh</strain>
    </source>
</reference>
<evidence type="ECO:0000313" key="3">
    <source>
        <dbReference type="Proteomes" id="UP000192257"/>
    </source>
</evidence>
<evidence type="ECO:0000256" key="1">
    <source>
        <dbReference type="SAM" id="MobiDB-lite"/>
    </source>
</evidence>
<dbReference type="GeneID" id="39984797"/>
<feature type="region of interest" description="Disordered" evidence="1">
    <location>
        <begin position="257"/>
        <end position="280"/>
    </location>
</feature>
<organism evidence="2 3">
    <name type="scientific">Trypanosoma theileri</name>
    <dbReference type="NCBI Taxonomy" id="67003"/>
    <lineage>
        <taxon>Eukaryota</taxon>
        <taxon>Discoba</taxon>
        <taxon>Euglenozoa</taxon>
        <taxon>Kinetoplastea</taxon>
        <taxon>Metakinetoplastina</taxon>
        <taxon>Trypanosomatida</taxon>
        <taxon>Trypanosomatidae</taxon>
        <taxon>Trypanosoma</taxon>
    </lineage>
</organism>
<name>A0A1X0NYL0_9TRYP</name>